<evidence type="ECO:0000313" key="4">
    <source>
        <dbReference type="EMBL" id="KNE59521.1"/>
    </source>
</evidence>
<dbReference type="SUPFAM" id="SSF101233">
    <property type="entry name" value="PWI domain"/>
    <property type="match status" value="1"/>
</dbReference>
<dbReference type="Pfam" id="PF01480">
    <property type="entry name" value="PWI"/>
    <property type="match status" value="1"/>
</dbReference>
<feature type="compositionally biased region" description="Low complexity" evidence="2">
    <location>
        <begin position="157"/>
        <end position="173"/>
    </location>
</feature>
<dbReference type="InterPro" id="IPR002483">
    <property type="entry name" value="PWI_dom"/>
</dbReference>
<evidence type="ECO:0000256" key="1">
    <source>
        <dbReference type="ARBA" id="ARBA00022664"/>
    </source>
</evidence>
<feature type="region of interest" description="Disordered" evidence="2">
    <location>
        <begin position="156"/>
        <end position="198"/>
    </location>
</feature>
<name>A0A0L0SAL8_ALLM3</name>
<dbReference type="Gene3D" id="1.20.1390.10">
    <property type="entry name" value="PWI domain"/>
    <property type="match status" value="1"/>
</dbReference>
<reference evidence="5" key="2">
    <citation type="submission" date="2009-11" db="EMBL/GenBank/DDBJ databases">
        <title>The Genome Sequence of Allomyces macrogynus strain ATCC 38327.</title>
        <authorList>
            <consortium name="The Broad Institute Genome Sequencing Platform"/>
            <person name="Russ C."/>
            <person name="Cuomo C."/>
            <person name="Shea T."/>
            <person name="Young S.K."/>
            <person name="Zeng Q."/>
            <person name="Koehrsen M."/>
            <person name="Haas B."/>
            <person name="Borodovsky M."/>
            <person name="Guigo R."/>
            <person name="Alvarado L."/>
            <person name="Berlin A."/>
            <person name="Borenstein D."/>
            <person name="Chen Z."/>
            <person name="Engels R."/>
            <person name="Freedman E."/>
            <person name="Gellesch M."/>
            <person name="Goldberg J."/>
            <person name="Griggs A."/>
            <person name="Gujja S."/>
            <person name="Heiman D."/>
            <person name="Hepburn T."/>
            <person name="Howarth C."/>
            <person name="Jen D."/>
            <person name="Larson L."/>
            <person name="Lewis B."/>
            <person name="Mehta T."/>
            <person name="Park D."/>
            <person name="Pearson M."/>
            <person name="Roberts A."/>
            <person name="Saif S."/>
            <person name="Shenoy N."/>
            <person name="Sisk P."/>
            <person name="Stolte C."/>
            <person name="Sykes S."/>
            <person name="Walk T."/>
            <person name="White J."/>
            <person name="Yandava C."/>
            <person name="Burger G."/>
            <person name="Gray M.W."/>
            <person name="Holland P.W.H."/>
            <person name="King N."/>
            <person name="Lang F.B.F."/>
            <person name="Roger A.J."/>
            <person name="Ruiz-Trillo I."/>
            <person name="Lander E."/>
            <person name="Nusbaum C."/>
        </authorList>
    </citation>
    <scope>NUCLEOTIDE SEQUENCE [LARGE SCALE GENOMIC DNA]</scope>
    <source>
        <strain evidence="5">ATCC 38327</strain>
    </source>
</reference>
<dbReference type="STRING" id="578462.A0A0L0SAL8"/>
<dbReference type="GO" id="GO:0006397">
    <property type="term" value="P:mRNA processing"/>
    <property type="evidence" value="ECO:0007669"/>
    <property type="project" value="UniProtKB-KW"/>
</dbReference>
<feature type="region of interest" description="Disordered" evidence="2">
    <location>
        <begin position="100"/>
        <end position="137"/>
    </location>
</feature>
<dbReference type="InterPro" id="IPR036483">
    <property type="entry name" value="PWI_dom_sf"/>
</dbReference>
<feature type="compositionally biased region" description="Low complexity" evidence="2">
    <location>
        <begin position="113"/>
        <end position="122"/>
    </location>
</feature>
<evidence type="ECO:0000259" key="3">
    <source>
        <dbReference type="PROSITE" id="PS51025"/>
    </source>
</evidence>
<proteinExistence type="predicted"/>
<dbReference type="Proteomes" id="UP000054350">
    <property type="component" value="Unassembled WGS sequence"/>
</dbReference>
<reference evidence="4 5" key="1">
    <citation type="submission" date="2009-11" db="EMBL/GenBank/DDBJ databases">
        <title>Annotation of Allomyces macrogynus ATCC 38327.</title>
        <authorList>
            <consortium name="The Broad Institute Genome Sequencing Platform"/>
            <person name="Russ C."/>
            <person name="Cuomo C."/>
            <person name="Burger G."/>
            <person name="Gray M.W."/>
            <person name="Holland P.W.H."/>
            <person name="King N."/>
            <person name="Lang F.B.F."/>
            <person name="Roger A.J."/>
            <person name="Ruiz-Trillo I."/>
            <person name="Young S.K."/>
            <person name="Zeng Q."/>
            <person name="Gargeya S."/>
            <person name="Fitzgerald M."/>
            <person name="Haas B."/>
            <person name="Abouelleil A."/>
            <person name="Alvarado L."/>
            <person name="Arachchi H.M."/>
            <person name="Berlin A."/>
            <person name="Chapman S.B."/>
            <person name="Gearin G."/>
            <person name="Goldberg J."/>
            <person name="Griggs A."/>
            <person name="Gujja S."/>
            <person name="Hansen M."/>
            <person name="Heiman D."/>
            <person name="Howarth C."/>
            <person name="Larimer J."/>
            <person name="Lui A."/>
            <person name="MacDonald P.J.P."/>
            <person name="McCowen C."/>
            <person name="Montmayeur A."/>
            <person name="Murphy C."/>
            <person name="Neiman D."/>
            <person name="Pearson M."/>
            <person name="Priest M."/>
            <person name="Roberts A."/>
            <person name="Saif S."/>
            <person name="Shea T."/>
            <person name="Sisk P."/>
            <person name="Stolte C."/>
            <person name="Sykes S."/>
            <person name="Wortman J."/>
            <person name="Nusbaum C."/>
            <person name="Birren B."/>
        </authorList>
    </citation>
    <scope>NUCLEOTIDE SEQUENCE [LARGE SCALE GENOMIC DNA]</scope>
    <source>
        <strain evidence="4 5">ATCC 38327</strain>
    </source>
</reference>
<evidence type="ECO:0000256" key="2">
    <source>
        <dbReference type="SAM" id="MobiDB-lite"/>
    </source>
</evidence>
<sequence length="257" mass="27668">MPFLEANTTTFMKELWKLLVSASTSIGGIPREFIEARKRDILAAQGDQQRLIQDMDANAAAVQEHGYHALQPLTALPPRPHHTPAQFDPVDRSARDRYAAPLQQPQQHASRLGRTTRQIRPGGPRPRRPGAAATSRAPHAIAVGVLALHRGMPDAGPLSSSPLAPSSAPWGSRVGLGGRRRRGVSAAGTSSVKQSEEDQNEIAAQAQCIDRAIATCTRNAWAIAAHDGKLDEAIACLRYGYDAVECLHLPDHASRSV</sequence>
<dbReference type="AlphaFoldDB" id="A0A0L0SAL8"/>
<dbReference type="OrthoDB" id="163257at2759"/>
<dbReference type="VEuPathDB" id="FungiDB:AMAG_18194"/>
<keyword evidence="5" id="KW-1185">Reference proteome</keyword>
<dbReference type="PROSITE" id="PS51025">
    <property type="entry name" value="PWI"/>
    <property type="match status" value="1"/>
</dbReference>
<feature type="domain" description="PWI" evidence="3">
    <location>
        <begin position="1"/>
        <end position="36"/>
    </location>
</feature>
<dbReference type="EMBL" id="GG745334">
    <property type="protein sequence ID" value="KNE59521.1"/>
    <property type="molecule type" value="Genomic_DNA"/>
</dbReference>
<evidence type="ECO:0000313" key="5">
    <source>
        <dbReference type="Proteomes" id="UP000054350"/>
    </source>
</evidence>
<protein>
    <recommendedName>
        <fullName evidence="3">PWI domain-containing protein</fullName>
    </recommendedName>
</protein>
<keyword evidence="1" id="KW-0507">mRNA processing</keyword>
<organism evidence="4 5">
    <name type="scientific">Allomyces macrogynus (strain ATCC 38327)</name>
    <name type="common">Allomyces javanicus var. macrogynus</name>
    <dbReference type="NCBI Taxonomy" id="578462"/>
    <lineage>
        <taxon>Eukaryota</taxon>
        <taxon>Fungi</taxon>
        <taxon>Fungi incertae sedis</taxon>
        <taxon>Blastocladiomycota</taxon>
        <taxon>Blastocladiomycetes</taxon>
        <taxon>Blastocladiales</taxon>
        <taxon>Blastocladiaceae</taxon>
        <taxon>Allomyces</taxon>
    </lineage>
</organism>
<gene>
    <name evidence="4" type="ORF">AMAG_18194</name>
</gene>
<accession>A0A0L0SAL8</accession>